<dbReference type="SUPFAM" id="SSF49879">
    <property type="entry name" value="SMAD/FHA domain"/>
    <property type="match status" value="1"/>
</dbReference>
<feature type="compositionally biased region" description="Polar residues" evidence="5">
    <location>
        <begin position="566"/>
        <end position="576"/>
    </location>
</feature>
<dbReference type="CDD" id="cd00060">
    <property type="entry name" value="FHA"/>
    <property type="match status" value="1"/>
</dbReference>
<feature type="domain" description="FHA" evidence="6">
    <location>
        <begin position="23"/>
        <end position="72"/>
    </location>
</feature>
<gene>
    <name evidence="8" type="primary">LOC105359411</name>
</gene>
<feature type="compositionally biased region" description="Basic residues" evidence="5">
    <location>
        <begin position="665"/>
        <end position="674"/>
    </location>
</feature>
<feature type="region of interest" description="Disordered" evidence="5">
    <location>
        <begin position="659"/>
        <end position="725"/>
    </location>
</feature>
<keyword evidence="2" id="KW-0378">Hydrolase</keyword>
<evidence type="ECO:0000256" key="4">
    <source>
        <dbReference type="ARBA" id="ARBA00022840"/>
    </source>
</evidence>
<dbReference type="Proteomes" id="UP000695007">
    <property type="component" value="Unplaced"/>
</dbReference>
<feature type="compositionally biased region" description="Basic residues" evidence="5">
    <location>
        <begin position="598"/>
        <end position="609"/>
    </location>
</feature>
<dbReference type="InterPro" id="IPR047187">
    <property type="entry name" value="SF1_C_Upf1"/>
</dbReference>
<dbReference type="CDD" id="cd18042">
    <property type="entry name" value="DEXXQc_SETX"/>
    <property type="match status" value="1"/>
</dbReference>
<dbReference type="PANTHER" id="PTHR10887:SF495">
    <property type="entry name" value="HELICASE SENATAXIN ISOFORM X1-RELATED"/>
    <property type="match status" value="1"/>
</dbReference>
<dbReference type="SMART" id="SM00240">
    <property type="entry name" value="FHA"/>
    <property type="match status" value="1"/>
</dbReference>
<keyword evidence="3 8" id="KW-0347">Helicase</keyword>
<dbReference type="Gene3D" id="2.60.200.20">
    <property type="match status" value="1"/>
</dbReference>
<dbReference type="Pfam" id="PF13087">
    <property type="entry name" value="AAA_12"/>
    <property type="match status" value="1"/>
</dbReference>
<dbReference type="PANTHER" id="PTHR10887">
    <property type="entry name" value="DNA2/NAM7 HELICASE FAMILY"/>
    <property type="match status" value="1"/>
</dbReference>
<dbReference type="FunFam" id="3.40.50.300:FF:000326">
    <property type="entry name" value="P-loop containing nucleoside triphosphate hydrolase"/>
    <property type="match status" value="1"/>
</dbReference>
<dbReference type="GO" id="GO:0005694">
    <property type="term" value="C:chromosome"/>
    <property type="evidence" value="ECO:0007669"/>
    <property type="project" value="UniProtKB-ARBA"/>
</dbReference>
<dbReference type="GO" id="GO:0016604">
    <property type="term" value="C:nuclear body"/>
    <property type="evidence" value="ECO:0007669"/>
    <property type="project" value="TreeGrafter"/>
</dbReference>
<dbReference type="Pfam" id="PF13086">
    <property type="entry name" value="AAA_11"/>
    <property type="match status" value="1"/>
</dbReference>
<feature type="compositionally biased region" description="Basic and acidic residues" evidence="5">
    <location>
        <begin position="514"/>
        <end position="531"/>
    </location>
</feature>
<dbReference type="GO" id="GO:0004386">
    <property type="term" value="F:helicase activity"/>
    <property type="evidence" value="ECO:0007669"/>
    <property type="project" value="UniProtKB-KW"/>
</dbReference>
<keyword evidence="7" id="KW-1185">Reference proteome</keyword>
<dbReference type="SUPFAM" id="SSF52540">
    <property type="entry name" value="P-loop containing nucleoside triphosphate hydrolases"/>
    <property type="match status" value="1"/>
</dbReference>
<evidence type="ECO:0000313" key="7">
    <source>
        <dbReference type="Proteomes" id="UP000695007"/>
    </source>
</evidence>
<dbReference type="KEGG" id="csol:105359411"/>
<name>A0AAJ6YBG3_9HYME</name>
<dbReference type="CDD" id="cd18808">
    <property type="entry name" value="SF1_C_Upf1"/>
    <property type="match status" value="1"/>
</dbReference>
<feature type="compositionally biased region" description="Low complexity" evidence="5">
    <location>
        <begin position="680"/>
        <end position="691"/>
    </location>
</feature>
<dbReference type="GO" id="GO:0005524">
    <property type="term" value="F:ATP binding"/>
    <property type="evidence" value="ECO:0007669"/>
    <property type="project" value="UniProtKB-KW"/>
</dbReference>
<evidence type="ECO:0000256" key="1">
    <source>
        <dbReference type="ARBA" id="ARBA00022741"/>
    </source>
</evidence>
<feature type="region of interest" description="Disordered" evidence="5">
    <location>
        <begin position="565"/>
        <end position="636"/>
    </location>
</feature>
<dbReference type="InterPro" id="IPR000253">
    <property type="entry name" value="FHA_dom"/>
</dbReference>
<reference evidence="8" key="1">
    <citation type="submission" date="2025-08" db="UniProtKB">
        <authorList>
            <consortium name="RefSeq"/>
        </authorList>
    </citation>
    <scope>IDENTIFICATION</scope>
</reference>
<keyword evidence="4" id="KW-0067">ATP-binding</keyword>
<proteinExistence type="predicted"/>
<accession>A0AAJ6YBG3</accession>
<dbReference type="RefSeq" id="XP_011494320.1">
    <property type="nucleotide sequence ID" value="XM_011496018.1"/>
</dbReference>
<feature type="compositionally biased region" description="Polar residues" evidence="5">
    <location>
        <begin position="700"/>
        <end position="725"/>
    </location>
</feature>
<dbReference type="InterPro" id="IPR045055">
    <property type="entry name" value="DNA2/NAM7-like"/>
</dbReference>
<dbReference type="GeneID" id="105359411"/>
<feature type="region of interest" description="Disordered" evidence="5">
    <location>
        <begin position="511"/>
        <end position="547"/>
    </location>
</feature>
<sequence length="1604" mass="183964">MEVERILERVGSKKEVVIDKNFFYCGRMKENDLICLSLLVSREHCLFTKLLDGLYVTDLGSSNGVYINGVQIRPKKQILLKEKDYIGIGCAEMINLNESMFVYKVKSRKVSDKNLKNIDSVDLKESNLEECSRLVLKEQSRSRKSDSVEILTKVPKATIEHKLIISNYNHNLYNNTDENDINIVESSNMKNSLGQMDEHPLVQKKNVNTMNLYKKDDISKEASECLNALDYINTNVEKLHFDRVPQVLLSKGIDVKEIQRSNAYKNNNENMELDLVPKVYSLTHKASEKHLNDNIILENIFFDNVNIKQESHSYINPNNSVSIKQEPDLDCFSQIDLVEINDDEDSIFPFSQLFDKSVVKEELEEQDKFLQQSSLFLDDDDENVITILDSDDENACDINKLTDLGLKIKNEPEFEFPDMTVPTSFASNNVMNISPDNIDALSDNILKSNIKLNDNIANNKMTNALLKEQEESTPHQKVLPEILICKNAKIPNKTKNKGLEIIEPHFMKPKLKVVKKDKNKSKNKEKSESKHDKIKKHSSDSSSSFIEKSVNKELSKDKIYEKDTIHSSTNSSAKISRSNKDKKHIITKCKSTLAANSKKYKYPNKRKKHNESFNKSDSSSVENVSMYSEPQKEIRSERKTTIVKVKISTKTRGDMLYDSMQSLKPRIKSKKLSSTKRETSNSSNKASKLSSFVIPRRQVPPSSISTSDSVLGVNESSNPQSKSCNKQTISILSNTTNLINVSSTVSNLNNNRSPSKEQITEDKNMHSKLQSLKSLLTIPSLHNRTQKKVSFKENISSIREFGIEEGNRLRNIKEGLSIRSTKKDFLEYKIMELKIEDFLARVFDWEPIWLEQQQTVKALPPIVKKEDMHELPNHYKSFEEYYKKMEVLLLLETWQQLLKEYECTGNRYNSSIVLPCKLVRHSVRQMQTPNGFGYSTLLINTIVSKNQLRLQNHPVYGDMIILEYVIKEGVVQKMRRIFAYVVQVQQQNSLKFLKSNEQLCKYVTNPDALLSYTVQTRKIDEHTVQFDQIARLRSIMYMRSHLRLIQSLQYLPHSLLRDSILKVDIKEFQLEPVTKQQIYDYQLVTKEKLNEKQVEAVIKFTNASIKLESKIGLLNGPPGTGKSKVIANLVTQILYGDGRYVGGRPFRILVCAPSNAAVDEVVLRLLEIRGAIKEHRFKMVRIGRIESMHEEVKKISVTELAKREAQKIYFNQRPKGSENVENKKYKLKTDINALELLLAKNPDNQMYKKDLKDYRAKYKNLTNISPVKAAELSKLQNSAKILILQKANVIACTLSSCYTSQMESIFRGYSNKITICIVDEATQCCEAETLIPLMLGVKNLILVGDPNQLSATIMSTEAKKLGLDKSLFTRIKMNLESQYQDVTENCNDPIIMLNVQYRMVNDISYWPNHYFYGGKLMNAVNNKQNFPFQPYRVLNLDAVQDDIKFYNTSEAVFVGNLINCLMTYAKLSSWDKKITIGVITPYQNQKSLILSTIKEYTRNISANIKNKFITEVNTIDSFQGQERDIIIMSCVRSSGIGFLSDQQRLCVALTRAKYTLIICGNFTTFQRDNAWNNLLQDACSREVVAYLNTNAKPHDIKYHVIKLD</sequence>
<dbReference type="Gene3D" id="3.40.50.300">
    <property type="entry name" value="P-loop containing nucleotide triphosphate hydrolases"/>
    <property type="match status" value="2"/>
</dbReference>
<evidence type="ECO:0000256" key="5">
    <source>
        <dbReference type="SAM" id="MobiDB-lite"/>
    </source>
</evidence>
<keyword evidence="1" id="KW-0547">Nucleotide-binding</keyword>
<dbReference type="GO" id="GO:0016787">
    <property type="term" value="F:hydrolase activity"/>
    <property type="evidence" value="ECO:0007669"/>
    <property type="project" value="UniProtKB-KW"/>
</dbReference>
<organism evidence="7 8">
    <name type="scientific">Ceratosolen solmsi marchali</name>
    <dbReference type="NCBI Taxonomy" id="326594"/>
    <lineage>
        <taxon>Eukaryota</taxon>
        <taxon>Metazoa</taxon>
        <taxon>Ecdysozoa</taxon>
        <taxon>Arthropoda</taxon>
        <taxon>Hexapoda</taxon>
        <taxon>Insecta</taxon>
        <taxon>Pterygota</taxon>
        <taxon>Neoptera</taxon>
        <taxon>Endopterygota</taxon>
        <taxon>Hymenoptera</taxon>
        <taxon>Apocrita</taxon>
        <taxon>Proctotrupomorpha</taxon>
        <taxon>Chalcidoidea</taxon>
        <taxon>Agaonidae</taxon>
        <taxon>Agaoninae</taxon>
        <taxon>Ceratosolen</taxon>
    </lineage>
</organism>
<protein>
    <submittedName>
        <fullName evidence="8">Helicase sen1</fullName>
    </submittedName>
</protein>
<dbReference type="CTD" id="23064"/>
<dbReference type="InterPro" id="IPR008984">
    <property type="entry name" value="SMAD_FHA_dom_sf"/>
</dbReference>
<evidence type="ECO:0000313" key="8">
    <source>
        <dbReference type="RefSeq" id="XP_011494320.1"/>
    </source>
</evidence>
<dbReference type="InterPro" id="IPR041679">
    <property type="entry name" value="DNA2/NAM7-like_C"/>
</dbReference>
<dbReference type="Pfam" id="PF00498">
    <property type="entry name" value="FHA"/>
    <property type="match status" value="1"/>
</dbReference>
<feature type="compositionally biased region" description="Polar residues" evidence="5">
    <location>
        <begin position="613"/>
        <end position="628"/>
    </location>
</feature>
<dbReference type="InterPro" id="IPR027417">
    <property type="entry name" value="P-loop_NTPase"/>
</dbReference>
<dbReference type="PROSITE" id="PS50006">
    <property type="entry name" value="FHA_DOMAIN"/>
    <property type="match status" value="1"/>
</dbReference>
<dbReference type="GO" id="GO:0001147">
    <property type="term" value="F:transcription termination site sequence-specific DNA binding"/>
    <property type="evidence" value="ECO:0007669"/>
    <property type="project" value="TreeGrafter"/>
</dbReference>
<evidence type="ECO:0000259" key="6">
    <source>
        <dbReference type="PROSITE" id="PS50006"/>
    </source>
</evidence>
<dbReference type="InterPro" id="IPR041677">
    <property type="entry name" value="DNA2/NAM7_AAA_11"/>
</dbReference>
<evidence type="ECO:0000256" key="3">
    <source>
        <dbReference type="ARBA" id="ARBA00022806"/>
    </source>
</evidence>
<evidence type="ECO:0000256" key="2">
    <source>
        <dbReference type="ARBA" id="ARBA00022801"/>
    </source>
</evidence>
<dbReference type="GO" id="GO:0006369">
    <property type="term" value="P:termination of RNA polymerase II transcription"/>
    <property type="evidence" value="ECO:0007669"/>
    <property type="project" value="TreeGrafter"/>
</dbReference>